<dbReference type="InterPro" id="IPR042184">
    <property type="entry name" value="YqeY/Aim41_N"/>
</dbReference>
<dbReference type="Proteomes" id="UP000191554">
    <property type="component" value="Unassembled WGS sequence"/>
</dbReference>
<keyword evidence="2" id="KW-1185">Reference proteome</keyword>
<dbReference type="GO" id="GO:0016884">
    <property type="term" value="F:carbon-nitrogen ligase activity, with glutamine as amido-N-donor"/>
    <property type="evidence" value="ECO:0007669"/>
    <property type="project" value="InterPro"/>
</dbReference>
<accession>A0A1V4SM10</accession>
<dbReference type="PANTHER" id="PTHR28055:SF1">
    <property type="entry name" value="ALTERED INHERITANCE OF MITOCHONDRIA PROTEIN 41, MITOCHONDRIAL"/>
    <property type="match status" value="1"/>
</dbReference>
<dbReference type="InterPro" id="IPR023168">
    <property type="entry name" value="GatB_Yqey_C_2"/>
</dbReference>
<dbReference type="SUPFAM" id="SSF89095">
    <property type="entry name" value="GatB/YqeY motif"/>
    <property type="match status" value="1"/>
</dbReference>
<reference evidence="1 2" key="1">
    <citation type="submission" date="2017-03" db="EMBL/GenBank/DDBJ databases">
        <title>Genome sequence of Clostridium hungatei DSM 14427.</title>
        <authorList>
            <person name="Poehlein A."/>
            <person name="Daniel R."/>
        </authorList>
    </citation>
    <scope>NUCLEOTIDE SEQUENCE [LARGE SCALE GENOMIC DNA]</scope>
    <source>
        <strain evidence="1 2">DSM 14427</strain>
    </source>
</reference>
<dbReference type="Pfam" id="PF09424">
    <property type="entry name" value="YqeY"/>
    <property type="match status" value="1"/>
</dbReference>
<dbReference type="OrthoDB" id="9794041at2"/>
<dbReference type="RefSeq" id="WP_080064282.1">
    <property type="nucleotide sequence ID" value="NZ_MZGX01000010.1"/>
</dbReference>
<dbReference type="EMBL" id="MZGX01000010">
    <property type="protein sequence ID" value="OPX44287.1"/>
    <property type="molecule type" value="Genomic_DNA"/>
</dbReference>
<dbReference type="STRING" id="48256.CLHUN_18410"/>
<dbReference type="Gene3D" id="1.10.10.410">
    <property type="match status" value="1"/>
</dbReference>
<dbReference type="PANTHER" id="PTHR28055">
    <property type="entry name" value="ALTERED INHERITANCE OF MITOCHONDRIA PROTEIN 41, MITOCHONDRIAL"/>
    <property type="match status" value="1"/>
</dbReference>
<dbReference type="AlphaFoldDB" id="A0A1V4SM10"/>
<evidence type="ECO:0000313" key="1">
    <source>
        <dbReference type="EMBL" id="OPX44287.1"/>
    </source>
</evidence>
<dbReference type="InterPro" id="IPR019004">
    <property type="entry name" value="YqeY/Aim41"/>
</dbReference>
<organism evidence="1 2">
    <name type="scientific">Ruminiclostridium hungatei</name>
    <name type="common">Clostridium hungatei</name>
    <dbReference type="NCBI Taxonomy" id="48256"/>
    <lineage>
        <taxon>Bacteria</taxon>
        <taxon>Bacillati</taxon>
        <taxon>Bacillota</taxon>
        <taxon>Clostridia</taxon>
        <taxon>Eubacteriales</taxon>
        <taxon>Oscillospiraceae</taxon>
        <taxon>Ruminiclostridium</taxon>
    </lineage>
</organism>
<protein>
    <submittedName>
        <fullName evidence="1">Yqey-like protein</fullName>
    </submittedName>
</protein>
<gene>
    <name evidence="1" type="ORF">CLHUN_18410</name>
</gene>
<proteinExistence type="predicted"/>
<dbReference type="Gene3D" id="1.10.1510.10">
    <property type="entry name" value="Uncharacterised protein YqeY/AIM41 PF09424, N-terminal domain"/>
    <property type="match status" value="1"/>
</dbReference>
<dbReference type="InterPro" id="IPR003789">
    <property type="entry name" value="Asn/Gln_tRNA_amidoTrase-B-like"/>
</dbReference>
<evidence type="ECO:0000313" key="2">
    <source>
        <dbReference type="Proteomes" id="UP000191554"/>
    </source>
</evidence>
<comment type="caution">
    <text evidence="1">The sequence shown here is derived from an EMBL/GenBank/DDBJ whole genome shotgun (WGS) entry which is preliminary data.</text>
</comment>
<sequence>MSLKDLLLQDLKDAMKDGDAVRKTAVQMARSAVLQVEKDTKVTLDDDGIVEIIAKEVKKRMDTLPDFEKSGRDDLIDNLKAEIEVLKKYLPQQLSESEIEIIVKNAIASTGAASAKDIGKVMQAVMPETRGKADGKLVNQIVKNLLG</sequence>
<name>A0A1V4SM10_RUMHU</name>